<dbReference type="Gene3D" id="2.60.40.2280">
    <property type="entry name" value="Heavy-metal resistance protein CzcE"/>
    <property type="match status" value="1"/>
</dbReference>
<evidence type="ECO:0000256" key="1">
    <source>
        <dbReference type="SAM" id="SignalP"/>
    </source>
</evidence>
<dbReference type="InterPro" id="IPR038674">
    <property type="entry name" value="CzcE_sf"/>
</dbReference>
<gene>
    <name evidence="2" type="ORF">HNR39_002983</name>
</gene>
<dbReference type="InterPro" id="IPR031560">
    <property type="entry name" value="CzcE"/>
</dbReference>
<evidence type="ECO:0000313" key="2">
    <source>
        <dbReference type="EMBL" id="MBB5201134.1"/>
    </source>
</evidence>
<accession>A0A840RWT6</accession>
<protein>
    <recommendedName>
        <fullName evidence="4">CzcE family metal-binding protein</fullName>
    </recommendedName>
</protein>
<evidence type="ECO:0000313" key="3">
    <source>
        <dbReference type="Proteomes" id="UP000571084"/>
    </source>
</evidence>
<keyword evidence="1" id="KW-0732">Signal</keyword>
<evidence type="ECO:0008006" key="4">
    <source>
        <dbReference type="Google" id="ProtNLM"/>
    </source>
</evidence>
<keyword evidence="3" id="KW-1185">Reference proteome</keyword>
<dbReference type="Pfam" id="PF16986">
    <property type="entry name" value="CzcE"/>
    <property type="match status" value="1"/>
</dbReference>
<sequence length="118" mass="12281">MSQFKTPGVTATNLRGALIASTFALVCASAVAGPIPLSFLGDPGLANGATQTINIQPGTKYVNVTSGQTIHFVSGEKSFTWTFDVGSNVYSFDLNRVAPANALSQPVTVYVAKDPTTI</sequence>
<reference evidence="2 3" key="1">
    <citation type="submission" date="2020-08" db="EMBL/GenBank/DDBJ databases">
        <title>Genomic Encyclopedia of Type Strains, Phase IV (KMG-IV): sequencing the most valuable type-strain genomes for metagenomic binning, comparative biology and taxonomic classification.</title>
        <authorList>
            <person name="Goeker M."/>
        </authorList>
    </citation>
    <scope>NUCLEOTIDE SEQUENCE [LARGE SCALE GENOMIC DNA]</scope>
    <source>
        <strain evidence="2 3">DSM 23240</strain>
    </source>
</reference>
<dbReference type="Proteomes" id="UP000571084">
    <property type="component" value="Unassembled WGS sequence"/>
</dbReference>
<name>A0A840RWT6_9BURK</name>
<comment type="caution">
    <text evidence="2">The sequence shown here is derived from an EMBL/GenBank/DDBJ whole genome shotgun (WGS) entry which is preliminary data.</text>
</comment>
<dbReference type="EMBL" id="JACHHQ010000006">
    <property type="protein sequence ID" value="MBB5201134.1"/>
    <property type="molecule type" value="Genomic_DNA"/>
</dbReference>
<feature type="signal peptide" evidence="1">
    <location>
        <begin position="1"/>
        <end position="32"/>
    </location>
</feature>
<dbReference type="RefSeq" id="WP_168056735.1">
    <property type="nucleotide sequence ID" value="NZ_JAAOZT010000012.1"/>
</dbReference>
<feature type="chain" id="PRO_5032858986" description="CzcE family metal-binding protein" evidence="1">
    <location>
        <begin position="33"/>
        <end position="118"/>
    </location>
</feature>
<proteinExistence type="predicted"/>
<organism evidence="2 3">
    <name type="scientific">Glaciimonas immobilis</name>
    <dbReference type="NCBI Taxonomy" id="728004"/>
    <lineage>
        <taxon>Bacteria</taxon>
        <taxon>Pseudomonadati</taxon>
        <taxon>Pseudomonadota</taxon>
        <taxon>Betaproteobacteria</taxon>
        <taxon>Burkholderiales</taxon>
        <taxon>Oxalobacteraceae</taxon>
        <taxon>Glaciimonas</taxon>
    </lineage>
</organism>
<dbReference type="AlphaFoldDB" id="A0A840RWT6"/>